<gene>
    <name evidence="2" type="ORF">ASPFODRAFT_38442</name>
</gene>
<organism evidence="2 3">
    <name type="scientific">Aspergillus luchuensis (strain CBS 106.47)</name>
    <dbReference type="NCBI Taxonomy" id="1137211"/>
    <lineage>
        <taxon>Eukaryota</taxon>
        <taxon>Fungi</taxon>
        <taxon>Dikarya</taxon>
        <taxon>Ascomycota</taxon>
        <taxon>Pezizomycotina</taxon>
        <taxon>Eurotiomycetes</taxon>
        <taxon>Eurotiomycetidae</taxon>
        <taxon>Eurotiales</taxon>
        <taxon>Aspergillaceae</taxon>
        <taxon>Aspergillus</taxon>
        <taxon>Aspergillus subgen. Circumdati</taxon>
    </lineage>
</organism>
<dbReference type="OrthoDB" id="2143914at2759"/>
<protein>
    <submittedName>
        <fullName evidence="2">Uncharacterized protein</fullName>
    </submittedName>
</protein>
<dbReference type="VEuPathDB" id="FungiDB:ASPFODRAFT_38442"/>
<reference evidence="3" key="1">
    <citation type="journal article" date="2017" name="Genome Biol.">
        <title>Comparative genomics reveals high biological diversity and specific adaptations in the industrially and medically important fungal genus Aspergillus.</title>
        <authorList>
            <person name="de Vries R.P."/>
            <person name="Riley R."/>
            <person name="Wiebenga A."/>
            <person name="Aguilar-Osorio G."/>
            <person name="Amillis S."/>
            <person name="Uchima C.A."/>
            <person name="Anderluh G."/>
            <person name="Asadollahi M."/>
            <person name="Askin M."/>
            <person name="Barry K."/>
            <person name="Battaglia E."/>
            <person name="Bayram O."/>
            <person name="Benocci T."/>
            <person name="Braus-Stromeyer S.A."/>
            <person name="Caldana C."/>
            <person name="Canovas D."/>
            <person name="Cerqueira G.C."/>
            <person name="Chen F."/>
            <person name="Chen W."/>
            <person name="Choi C."/>
            <person name="Clum A."/>
            <person name="Dos Santos R.A."/>
            <person name="Damasio A.R."/>
            <person name="Diallinas G."/>
            <person name="Emri T."/>
            <person name="Fekete E."/>
            <person name="Flipphi M."/>
            <person name="Freyberg S."/>
            <person name="Gallo A."/>
            <person name="Gournas C."/>
            <person name="Habgood R."/>
            <person name="Hainaut M."/>
            <person name="Harispe M.L."/>
            <person name="Henrissat B."/>
            <person name="Hilden K.S."/>
            <person name="Hope R."/>
            <person name="Hossain A."/>
            <person name="Karabika E."/>
            <person name="Karaffa L."/>
            <person name="Karanyi Z."/>
            <person name="Krasevec N."/>
            <person name="Kuo A."/>
            <person name="Kusch H."/>
            <person name="LaButti K."/>
            <person name="Lagendijk E.L."/>
            <person name="Lapidus A."/>
            <person name="Levasseur A."/>
            <person name="Lindquist E."/>
            <person name="Lipzen A."/>
            <person name="Logrieco A.F."/>
            <person name="MacCabe A."/>
            <person name="Maekelae M.R."/>
            <person name="Malavazi I."/>
            <person name="Melin P."/>
            <person name="Meyer V."/>
            <person name="Mielnichuk N."/>
            <person name="Miskei M."/>
            <person name="Molnar A.P."/>
            <person name="Mule G."/>
            <person name="Ngan C.Y."/>
            <person name="Orejas M."/>
            <person name="Orosz E."/>
            <person name="Ouedraogo J.P."/>
            <person name="Overkamp K.M."/>
            <person name="Park H.-S."/>
            <person name="Perrone G."/>
            <person name="Piumi F."/>
            <person name="Punt P.J."/>
            <person name="Ram A.F."/>
            <person name="Ramon A."/>
            <person name="Rauscher S."/>
            <person name="Record E."/>
            <person name="Riano-Pachon D.M."/>
            <person name="Robert V."/>
            <person name="Roehrig J."/>
            <person name="Ruller R."/>
            <person name="Salamov A."/>
            <person name="Salih N.S."/>
            <person name="Samson R.A."/>
            <person name="Sandor E."/>
            <person name="Sanguinetti M."/>
            <person name="Schuetze T."/>
            <person name="Sepcic K."/>
            <person name="Shelest E."/>
            <person name="Sherlock G."/>
            <person name="Sophianopoulou V."/>
            <person name="Squina F.M."/>
            <person name="Sun H."/>
            <person name="Susca A."/>
            <person name="Todd R.B."/>
            <person name="Tsang A."/>
            <person name="Unkles S.E."/>
            <person name="van de Wiele N."/>
            <person name="van Rossen-Uffink D."/>
            <person name="Oliveira J.V."/>
            <person name="Vesth T.C."/>
            <person name="Visser J."/>
            <person name="Yu J.-H."/>
            <person name="Zhou M."/>
            <person name="Andersen M.R."/>
            <person name="Archer D.B."/>
            <person name="Baker S.E."/>
            <person name="Benoit I."/>
            <person name="Brakhage A.A."/>
            <person name="Braus G.H."/>
            <person name="Fischer R."/>
            <person name="Frisvad J.C."/>
            <person name="Goldman G.H."/>
            <person name="Houbraken J."/>
            <person name="Oakley B."/>
            <person name="Pocsi I."/>
            <person name="Scazzocchio C."/>
            <person name="Seiboth B."/>
            <person name="vanKuyk P.A."/>
            <person name="Wortman J."/>
            <person name="Dyer P.S."/>
            <person name="Grigoriev I.V."/>
        </authorList>
    </citation>
    <scope>NUCLEOTIDE SEQUENCE [LARGE SCALE GENOMIC DNA]</scope>
    <source>
        <strain evidence="3">CBS 106.47</strain>
    </source>
</reference>
<evidence type="ECO:0000256" key="1">
    <source>
        <dbReference type="SAM" id="MobiDB-lite"/>
    </source>
</evidence>
<feature type="region of interest" description="Disordered" evidence="1">
    <location>
        <begin position="247"/>
        <end position="320"/>
    </location>
</feature>
<feature type="region of interest" description="Disordered" evidence="1">
    <location>
        <begin position="1"/>
        <end position="22"/>
    </location>
</feature>
<sequence>MLIASDLGKAPPPPIQAHPPPRAPKDPLSLLLSILFLQPIQGPSVTAARKACQLPQINQANIHFPLVHQLKCVLMPTCALAPYLILIFNVSQVLNLLSRLRIRFSLPPQSFTSHPTSLHPSAATDRSKGDSESQPEIRADILRDGILAGDTHNGCMGVYDEGSKTLDAPNTLPVDFEETMFDEDFMETSQPRQTTNGTYLFTMDELQADSPYVDVSLDSPPLRDHKQDFGESPLNGYDTNCLAGSFRNQSTHQNPTPHDYEISARQNGSEEAGGCSEKSTACKRISVEVESERLPPKRLKTDQCSKSPSPGTVDSPLGDFSTHFDATNMIPINSAIISPDEYHQGANNTSQVIQLANTGTSDQGAFRIRRSCPLNLRSAQTHSVSADENGVKQKLRRSVRQKPQVAVESDGPDSIPTKPTLSNSHKPPAQRIKPRKPRGRPAKKTSIAKATPRDNEYKFTSLRSLFLSRPFDMRLQFISWLFEAVLPRCMHDSKAVTNSPSQASGMHNRIDHTARATCALYSMEAIHIVAVGDNLGYLASNLLPPTSNLTIAQHYCHFLSANTKGLDSRICAPGISGQNVCIGSDRKESRSVVRWKGFELP</sequence>
<feature type="compositionally biased region" description="Polar residues" evidence="1">
    <location>
        <begin position="247"/>
        <end position="256"/>
    </location>
</feature>
<evidence type="ECO:0000313" key="3">
    <source>
        <dbReference type="Proteomes" id="UP000184063"/>
    </source>
</evidence>
<accession>A0A1M3SZQ6</accession>
<evidence type="ECO:0000313" key="2">
    <source>
        <dbReference type="EMBL" id="OJZ79999.1"/>
    </source>
</evidence>
<feature type="compositionally biased region" description="Pro residues" evidence="1">
    <location>
        <begin position="10"/>
        <end position="22"/>
    </location>
</feature>
<name>A0A1M3SZQ6_ASPLC</name>
<proteinExistence type="predicted"/>
<dbReference type="EMBL" id="KV878263">
    <property type="protein sequence ID" value="OJZ79999.1"/>
    <property type="molecule type" value="Genomic_DNA"/>
</dbReference>
<feature type="compositionally biased region" description="Basic and acidic residues" evidence="1">
    <location>
        <begin position="125"/>
        <end position="136"/>
    </location>
</feature>
<feature type="region of interest" description="Disordered" evidence="1">
    <location>
        <begin position="110"/>
        <end position="136"/>
    </location>
</feature>
<feature type="compositionally biased region" description="Basic and acidic residues" evidence="1">
    <location>
        <begin position="285"/>
        <end position="303"/>
    </location>
</feature>
<feature type="compositionally biased region" description="Basic residues" evidence="1">
    <location>
        <begin position="432"/>
        <end position="443"/>
    </location>
</feature>
<dbReference type="Proteomes" id="UP000184063">
    <property type="component" value="Unassembled WGS sequence"/>
</dbReference>
<dbReference type="AlphaFoldDB" id="A0A1M3SZQ6"/>
<feature type="region of interest" description="Disordered" evidence="1">
    <location>
        <begin position="379"/>
        <end position="452"/>
    </location>
</feature>
<feature type="compositionally biased region" description="Polar residues" evidence="1">
    <location>
        <begin position="110"/>
        <end position="119"/>
    </location>
</feature>